<protein>
    <submittedName>
        <fullName evidence="1">Uncharacterized protein</fullName>
    </submittedName>
</protein>
<reference evidence="1" key="1">
    <citation type="submission" date="2022-03" db="EMBL/GenBank/DDBJ databases">
        <authorList>
            <person name="Martin H S."/>
        </authorList>
    </citation>
    <scope>NUCLEOTIDE SEQUENCE</scope>
</reference>
<feature type="non-terminal residue" evidence="1">
    <location>
        <position position="160"/>
    </location>
</feature>
<evidence type="ECO:0000313" key="1">
    <source>
        <dbReference type="EMBL" id="CAH2074888.1"/>
    </source>
</evidence>
<keyword evidence="2" id="KW-1185">Reference proteome</keyword>
<dbReference type="Proteomes" id="UP000837857">
    <property type="component" value="Chromosome 8"/>
</dbReference>
<evidence type="ECO:0000313" key="2">
    <source>
        <dbReference type="Proteomes" id="UP000837857"/>
    </source>
</evidence>
<accession>A0ABN8J712</accession>
<name>A0ABN8J712_9NEOP</name>
<sequence length="160" mass="18287">MNRRKKVSPNKKMIIIIDTGHGGLLGSVHENYDNGAAAYVRRAESQLITSLIFKAIMTIIAGSRKSQVDCRLWNFDSCTASVRLTMEWRELERESLHGRERFSSPMRRTADSFRIQTLLYSGTCSINDVMMNIRSIEMANYINDRNTLARRIAPAAWTNN</sequence>
<organism evidence="1 2">
    <name type="scientific">Iphiclides podalirius</name>
    <name type="common">scarce swallowtail</name>
    <dbReference type="NCBI Taxonomy" id="110791"/>
    <lineage>
        <taxon>Eukaryota</taxon>
        <taxon>Metazoa</taxon>
        <taxon>Ecdysozoa</taxon>
        <taxon>Arthropoda</taxon>
        <taxon>Hexapoda</taxon>
        <taxon>Insecta</taxon>
        <taxon>Pterygota</taxon>
        <taxon>Neoptera</taxon>
        <taxon>Endopterygota</taxon>
        <taxon>Lepidoptera</taxon>
        <taxon>Glossata</taxon>
        <taxon>Ditrysia</taxon>
        <taxon>Papilionoidea</taxon>
        <taxon>Papilionidae</taxon>
        <taxon>Papilioninae</taxon>
        <taxon>Iphiclides</taxon>
    </lineage>
</organism>
<dbReference type="EMBL" id="OW152820">
    <property type="protein sequence ID" value="CAH2074888.1"/>
    <property type="molecule type" value="Genomic_DNA"/>
</dbReference>
<proteinExistence type="predicted"/>
<gene>
    <name evidence="1" type="ORF">IPOD504_LOCUS16305</name>
</gene>